<gene>
    <name evidence="1" type="ORF">DA73_0224270</name>
</gene>
<organism evidence="1">
    <name type="scientific">Tolypothrix bouteillei VB521301</name>
    <dbReference type="NCBI Taxonomy" id="1479485"/>
    <lineage>
        <taxon>Bacteria</taxon>
        <taxon>Bacillati</taxon>
        <taxon>Cyanobacteriota</taxon>
        <taxon>Cyanophyceae</taxon>
        <taxon>Nostocales</taxon>
        <taxon>Tolypothrichaceae</taxon>
        <taxon>Tolypothrix</taxon>
    </lineage>
</organism>
<protein>
    <submittedName>
        <fullName evidence="1">Uncharacterized protein</fullName>
    </submittedName>
</protein>
<dbReference type="STRING" id="1479485.DA73_0224270"/>
<evidence type="ECO:0000313" key="1">
    <source>
        <dbReference type="EMBL" id="KIE09863.1"/>
    </source>
</evidence>
<comment type="caution">
    <text evidence="1">The sequence shown here is derived from an EMBL/GenBank/DDBJ whole genome shotgun (WGS) entry which is preliminary data.</text>
</comment>
<accession>A0A0C1R1X6</accession>
<dbReference type="AlphaFoldDB" id="A0A0C1R1X6"/>
<sequence length="144" mass="16559">MTTSNLLTYNELRNKVYYHFNLLLISLVGRDKSKWKIFDSYFLIEELTRLKHKLNSNGAIYELTDLANAFNSVVHEFESEGKIFHPNSLVIVKAKKVARIMSFIDHTSVKVSFYKEGFNGKLESRLCSVNLSDIALLLKKDPLA</sequence>
<dbReference type="EMBL" id="JHEG02000053">
    <property type="protein sequence ID" value="KIE09863.1"/>
    <property type="molecule type" value="Genomic_DNA"/>
</dbReference>
<reference evidence="1" key="1">
    <citation type="journal article" date="2015" name="Genome Announc.">
        <title>Draft Genome Sequence of Tolypothrix boutellei Strain VB521301.</title>
        <authorList>
            <person name="Chandrababunaidu M.M."/>
            <person name="Singh D."/>
            <person name="Sen D."/>
            <person name="Bhan S."/>
            <person name="Das S."/>
            <person name="Gupta A."/>
            <person name="Adhikary S.P."/>
            <person name="Tripathy S."/>
        </authorList>
    </citation>
    <scope>NUCLEOTIDE SEQUENCE</scope>
    <source>
        <strain evidence="1">VB521301</strain>
    </source>
</reference>
<proteinExistence type="predicted"/>
<name>A0A0C1R1X6_9CYAN</name>